<sequence length="175" mass="18224">MEAERPQPDRSAMSEQRNLVLLTFLDTPAWRSAFDEAQHLPGLHAVAALERSSDGVLEVRDTFTRGAGVATVGSGVLSGLVGLLGGPIGMLLGFAAGAALGNAAEERYATEAGAAMIVLSPRVPDGGALLALDVRESSPGPADELAAKHGAAVERIDEHTFTEQVRAAEKKAEER</sequence>
<accession>A0A8H9LHC9</accession>
<dbReference type="Proteomes" id="UP000610124">
    <property type="component" value="Unassembled WGS sequence"/>
</dbReference>
<dbReference type="EMBL" id="BMUB01000001">
    <property type="protein sequence ID" value="GGU55053.1"/>
    <property type="molecule type" value="Genomic_DNA"/>
</dbReference>
<gene>
    <name evidence="1" type="ORF">GCM10010502_01500</name>
</gene>
<comment type="caution">
    <text evidence="1">The sequence shown here is derived from an EMBL/GenBank/DDBJ whole genome shotgun (WGS) entry which is preliminary data.</text>
</comment>
<evidence type="ECO:0000313" key="2">
    <source>
        <dbReference type="Proteomes" id="UP000610124"/>
    </source>
</evidence>
<name>A0A8H9LHC9_KITAU</name>
<protein>
    <submittedName>
        <fullName evidence="1">Uncharacterized protein</fullName>
    </submittedName>
</protein>
<proteinExistence type="predicted"/>
<reference evidence="1" key="2">
    <citation type="submission" date="2020-09" db="EMBL/GenBank/DDBJ databases">
        <authorList>
            <person name="Sun Q."/>
            <person name="Ohkuma M."/>
        </authorList>
    </citation>
    <scope>NUCLEOTIDE SEQUENCE</scope>
    <source>
        <strain evidence="1">JCM 4434</strain>
    </source>
</reference>
<evidence type="ECO:0000313" key="1">
    <source>
        <dbReference type="EMBL" id="GGU55053.1"/>
    </source>
</evidence>
<dbReference type="AlphaFoldDB" id="A0A8H9LHC9"/>
<reference evidence="1" key="1">
    <citation type="journal article" date="2014" name="Int. J. Syst. Evol. Microbiol.">
        <title>Complete genome sequence of Corynebacterium casei LMG S-19264T (=DSM 44701T), isolated from a smear-ripened cheese.</title>
        <authorList>
            <consortium name="US DOE Joint Genome Institute (JGI-PGF)"/>
            <person name="Walter F."/>
            <person name="Albersmeier A."/>
            <person name="Kalinowski J."/>
            <person name="Ruckert C."/>
        </authorList>
    </citation>
    <scope>NUCLEOTIDE SEQUENCE</scope>
    <source>
        <strain evidence="1">JCM 4434</strain>
    </source>
</reference>
<organism evidence="1 2">
    <name type="scientific">Kitasatospora aureofaciens</name>
    <name type="common">Streptomyces aureofaciens</name>
    <dbReference type="NCBI Taxonomy" id="1894"/>
    <lineage>
        <taxon>Bacteria</taxon>
        <taxon>Bacillati</taxon>
        <taxon>Actinomycetota</taxon>
        <taxon>Actinomycetes</taxon>
        <taxon>Kitasatosporales</taxon>
        <taxon>Streptomycetaceae</taxon>
        <taxon>Kitasatospora</taxon>
    </lineage>
</organism>